<accession>A0A1M6VQ13</accession>
<dbReference type="PROSITE" id="PS50943">
    <property type="entry name" value="HTH_CROC1"/>
    <property type="match status" value="1"/>
</dbReference>
<protein>
    <submittedName>
        <fullName evidence="2">DNA-binding transcriptional regulator, XRE-family HTH domain</fullName>
    </submittedName>
</protein>
<gene>
    <name evidence="2" type="ORF">SAMN05444266_101311</name>
</gene>
<dbReference type="SUPFAM" id="SSF47413">
    <property type="entry name" value="lambda repressor-like DNA-binding domains"/>
    <property type="match status" value="1"/>
</dbReference>
<name>A0A1M6VQ13_9BACT</name>
<keyword evidence="3" id="KW-1185">Reference proteome</keyword>
<dbReference type="CDD" id="cd00093">
    <property type="entry name" value="HTH_XRE"/>
    <property type="match status" value="1"/>
</dbReference>
<evidence type="ECO:0000313" key="3">
    <source>
        <dbReference type="Proteomes" id="UP000184420"/>
    </source>
</evidence>
<proteinExistence type="predicted"/>
<dbReference type="InterPro" id="IPR010982">
    <property type="entry name" value="Lambda_DNA-bd_dom_sf"/>
</dbReference>
<dbReference type="Gene3D" id="1.10.260.40">
    <property type="entry name" value="lambda repressor-like DNA-binding domains"/>
    <property type="match status" value="1"/>
</dbReference>
<organism evidence="2 3">
    <name type="scientific">Chitinophaga jiangningensis</name>
    <dbReference type="NCBI Taxonomy" id="1419482"/>
    <lineage>
        <taxon>Bacteria</taxon>
        <taxon>Pseudomonadati</taxon>
        <taxon>Bacteroidota</taxon>
        <taxon>Chitinophagia</taxon>
        <taxon>Chitinophagales</taxon>
        <taxon>Chitinophagaceae</taxon>
        <taxon>Chitinophaga</taxon>
    </lineage>
</organism>
<reference evidence="2 3" key="1">
    <citation type="submission" date="2016-11" db="EMBL/GenBank/DDBJ databases">
        <authorList>
            <person name="Jaros S."/>
            <person name="Januszkiewicz K."/>
            <person name="Wedrychowicz H."/>
        </authorList>
    </citation>
    <scope>NUCLEOTIDE SEQUENCE [LARGE SCALE GENOMIC DNA]</scope>
    <source>
        <strain evidence="2 3">DSM 27406</strain>
    </source>
</reference>
<dbReference type="AlphaFoldDB" id="A0A1M6VQ13"/>
<feature type="domain" description="HTH cro/C1-type" evidence="1">
    <location>
        <begin position="12"/>
        <end position="66"/>
    </location>
</feature>
<dbReference type="STRING" id="1419482.SAMN05444266_101311"/>
<dbReference type="GO" id="GO:0003677">
    <property type="term" value="F:DNA binding"/>
    <property type="evidence" value="ECO:0007669"/>
    <property type="project" value="UniProtKB-KW"/>
</dbReference>
<dbReference type="EMBL" id="FRBL01000001">
    <property type="protein sequence ID" value="SHK83647.1"/>
    <property type="molecule type" value="Genomic_DNA"/>
</dbReference>
<evidence type="ECO:0000259" key="1">
    <source>
        <dbReference type="PROSITE" id="PS50943"/>
    </source>
</evidence>
<sequence length="71" mass="8051">MPMDIGEIGHKLQERRALFRLRQEDLAEISGVGVRTIRQIEQGIGNPSFQTLRKLLLALGMDVTVNIIHKE</sequence>
<dbReference type="InterPro" id="IPR001387">
    <property type="entry name" value="Cro/C1-type_HTH"/>
</dbReference>
<dbReference type="SMART" id="SM00530">
    <property type="entry name" value="HTH_XRE"/>
    <property type="match status" value="1"/>
</dbReference>
<keyword evidence="2" id="KW-0238">DNA-binding</keyword>
<dbReference type="Proteomes" id="UP000184420">
    <property type="component" value="Unassembled WGS sequence"/>
</dbReference>
<dbReference type="Pfam" id="PF01381">
    <property type="entry name" value="HTH_3"/>
    <property type="match status" value="1"/>
</dbReference>
<evidence type="ECO:0000313" key="2">
    <source>
        <dbReference type="EMBL" id="SHK83647.1"/>
    </source>
</evidence>